<protein>
    <recommendedName>
        <fullName evidence="2">PIN-like domain-containing protein</fullName>
    </recommendedName>
</protein>
<dbReference type="Pfam" id="PF18475">
    <property type="entry name" value="PIN7"/>
    <property type="match status" value="1"/>
</dbReference>
<feature type="compositionally biased region" description="Polar residues" evidence="1">
    <location>
        <begin position="279"/>
        <end position="297"/>
    </location>
</feature>
<feature type="compositionally biased region" description="Polar residues" evidence="1">
    <location>
        <begin position="195"/>
        <end position="212"/>
    </location>
</feature>
<feature type="region of interest" description="Disordered" evidence="1">
    <location>
        <begin position="187"/>
        <end position="371"/>
    </location>
</feature>
<dbReference type="AlphaFoldDB" id="A0A6L5X467"/>
<evidence type="ECO:0000313" key="3">
    <source>
        <dbReference type="EMBL" id="MSS15189.1"/>
    </source>
</evidence>
<feature type="domain" description="PIN-like" evidence="2">
    <location>
        <begin position="5"/>
        <end position="105"/>
    </location>
</feature>
<evidence type="ECO:0000256" key="1">
    <source>
        <dbReference type="SAM" id="MobiDB-lite"/>
    </source>
</evidence>
<proteinExistence type="predicted"/>
<name>A0A6L5X467_9FIRM</name>
<dbReference type="RefSeq" id="WP_154525779.1">
    <property type="nucleotide sequence ID" value="NZ_JAQYJL010000022.1"/>
</dbReference>
<keyword evidence="4" id="KW-1185">Reference proteome</keyword>
<evidence type="ECO:0000313" key="4">
    <source>
        <dbReference type="Proteomes" id="UP000481852"/>
    </source>
</evidence>
<dbReference type="EMBL" id="VULZ01000009">
    <property type="protein sequence ID" value="MSS15189.1"/>
    <property type="molecule type" value="Genomic_DNA"/>
</dbReference>
<gene>
    <name evidence="3" type="ORF">FYJ35_09105</name>
</gene>
<feature type="compositionally biased region" description="Basic and acidic residues" evidence="1">
    <location>
        <begin position="233"/>
        <end position="244"/>
    </location>
</feature>
<feature type="compositionally biased region" description="Polar residues" evidence="1">
    <location>
        <begin position="354"/>
        <end position="368"/>
    </location>
</feature>
<organism evidence="3 4">
    <name type="scientific">Porcincola intestinalis</name>
    <dbReference type="NCBI Taxonomy" id="2606632"/>
    <lineage>
        <taxon>Bacteria</taxon>
        <taxon>Bacillati</taxon>
        <taxon>Bacillota</taxon>
        <taxon>Clostridia</taxon>
        <taxon>Lachnospirales</taxon>
        <taxon>Lachnospiraceae</taxon>
        <taxon>Porcincola</taxon>
    </lineage>
</organism>
<evidence type="ECO:0000259" key="2">
    <source>
        <dbReference type="Pfam" id="PF18475"/>
    </source>
</evidence>
<dbReference type="Proteomes" id="UP000481852">
    <property type="component" value="Unassembled WGS sequence"/>
</dbReference>
<feature type="compositionally biased region" description="Polar residues" evidence="1">
    <location>
        <begin position="120"/>
        <end position="132"/>
    </location>
</feature>
<dbReference type="InterPro" id="IPR041494">
    <property type="entry name" value="PIN7"/>
</dbReference>
<accession>A0A6L5X467</accession>
<feature type="compositionally biased region" description="Basic and acidic residues" evidence="1">
    <location>
        <begin position="338"/>
        <end position="353"/>
    </location>
</feature>
<feature type="compositionally biased region" description="Basic and acidic residues" evidence="1">
    <location>
        <begin position="316"/>
        <end position="327"/>
    </location>
</feature>
<feature type="compositionally biased region" description="Basic residues" evidence="1">
    <location>
        <begin position="215"/>
        <end position="227"/>
    </location>
</feature>
<feature type="region of interest" description="Disordered" evidence="1">
    <location>
        <begin position="120"/>
        <end position="169"/>
    </location>
</feature>
<comment type="caution">
    <text evidence="3">The sequence shown here is derived from an EMBL/GenBank/DDBJ whole genome shotgun (WGS) entry which is preliminary data.</text>
</comment>
<sequence>MNIYYIDYENVNSFGLKGAQLLGADSKIYILYSKKADNVKIDVLTELMKSKAEIHFLPVHVGTPNALDFQLITLLFLGYQNENHYYIISKDSGYDCCIRTAQECGAPNVRRFKDIESSLVRQTPTQGSSPQDVSEVRSVSLPQPASDAASTAESAEDAVNGTDEALADGCSPAETVSFAILPEEIAFTDPGQPVPSENSLDSSGQITSSNEISSRHSRRKRRSRKSSASRAQKGQEERPEKVTADSEPFADSSADRRLPPVQSSPKAEQPSPKIHDSFQPGSQSRPEQEPETLSENVQIIPDSVRQAEPTVNAESPENKKPAQRPEHPAPVQVPVKAGRSEKAQSAAHEEHSAQPESASQEGGPSQAGSCRYPSSRITEVLNRKCSFSPDEKQLSIIRDVLMKARNKQQFYTLIVRKCGQKNGLALYHTIRCAYNDLLSIEG</sequence>
<reference evidence="3 4" key="1">
    <citation type="submission" date="2019-08" db="EMBL/GenBank/DDBJ databases">
        <title>In-depth cultivation of the pig gut microbiome towards novel bacterial diversity and tailored functional studies.</title>
        <authorList>
            <person name="Wylensek D."/>
            <person name="Hitch T.C.A."/>
            <person name="Clavel T."/>
        </authorList>
    </citation>
    <scope>NUCLEOTIDE SEQUENCE [LARGE SCALE GENOMIC DNA]</scope>
    <source>
        <strain evidence="3 4">Oil+RF-744-WCA-WT-11</strain>
    </source>
</reference>